<name>A0A5N5J9M7_9ROSI</name>
<reference evidence="3" key="1">
    <citation type="journal article" date="2019" name="Gigascience">
        <title>De novo genome assembly of the endangered Acer yangbiense, a plant species with extremely small populations endemic to Yunnan Province, China.</title>
        <authorList>
            <person name="Yang J."/>
            <person name="Wariss H.M."/>
            <person name="Tao L."/>
            <person name="Zhang R."/>
            <person name="Yun Q."/>
            <person name="Hollingsworth P."/>
            <person name="Dao Z."/>
            <person name="Luo G."/>
            <person name="Guo H."/>
            <person name="Ma Y."/>
            <person name="Sun W."/>
        </authorList>
    </citation>
    <scope>NUCLEOTIDE SEQUENCE [LARGE SCALE GENOMIC DNA]</scope>
    <source>
        <strain evidence="3">cv. br00</strain>
    </source>
</reference>
<feature type="compositionally biased region" description="Low complexity" evidence="1">
    <location>
        <begin position="129"/>
        <end position="148"/>
    </location>
</feature>
<evidence type="ECO:0000313" key="3">
    <source>
        <dbReference type="Proteomes" id="UP000326939"/>
    </source>
</evidence>
<dbReference type="AlphaFoldDB" id="A0A5N5J9M7"/>
<dbReference type="Proteomes" id="UP000326939">
    <property type="component" value="Chromosome 18"/>
</dbReference>
<feature type="region of interest" description="Disordered" evidence="1">
    <location>
        <begin position="124"/>
        <end position="188"/>
    </location>
</feature>
<sequence length="322" mass="34830">MGYADIKTEDDEVAVKPNCMKIRNAGVVLNDGMDVELAYGGTVALNCVEENGGDVELDSGGSVEMNCVAKNGGDVELAKEEQLSLVQLNIGDNVALVDCMKLENDDHVELVDCVTVNDEGHAGNGNAGNNGTSHAGAGNAGNSHAGNAQIENEQSHAQAEEARHGANRADATWRANATSSSQAIRREQPKRIKLETLTSRMSVMRSSFWVWASGEEEREMMVMGFCVNGRSRLFSVLEARFLLCGAPPELSFAKNRFKLPRCESLCFATASTSSNGFSDVVGLLGAMRFWPLTVFFPIEMYIFVRRRLGDGGANGQDFRFST</sequence>
<proteinExistence type="predicted"/>
<evidence type="ECO:0000256" key="1">
    <source>
        <dbReference type="SAM" id="MobiDB-lite"/>
    </source>
</evidence>
<accession>A0A5N5J9M7</accession>
<keyword evidence="3" id="KW-1185">Reference proteome</keyword>
<evidence type="ECO:0000313" key="2">
    <source>
        <dbReference type="EMBL" id="KAB5514083.1"/>
    </source>
</evidence>
<dbReference type="EMBL" id="VDCV01000018">
    <property type="protein sequence ID" value="KAB5514083.1"/>
    <property type="molecule type" value="Genomic_DNA"/>
</dbReference>
<gene>
    <name evidence="2" type="ORF">DKX38_027989</name>
</gene>
<comment type="caution">
    <text evidence="2">The sequence shown here is derived from an EMBL/GenBank/DDBJ whole genome shotgun (WGS) entry which is preliminary data.</text>
</comment>
<protein>
    <submittedName>
        <fullName evidence="2">Uncharacterized protein</fullName>
    </submittedName>
</protein>
<organism evidence="2 3">
    <name type="scientific">Salix brachista</name>
    <dbReference type="NCBI Taxonomy" id="2182728"/>
    <lineage>
        <taxon>Eukaryota</taxon>
        <taxon>Viridiplantae</taxon>
        <taxon>Streptophyta</taxon>
        <taxon>Embryophyta</taxon>
        <taxon>Tracheophyta</taxon>
        <taxon>Spermatophyta</taxon>
        <taxon>Magnoliopsida</taxon>
        <taxon>eudicotyledons</taxon>
        <taxon>Gunneridae</taxon>
        <taxon>Pentapetalae</taxon>
        <taxon>rosids</taxon>
        <taxon>fabids</taxon>
        <taxon>Malpighiales</taxon>
        <taxon>Salicaceae</taxon>
        <taxon>Saliceae</taxon>
        <taxon>Salix</taxon>
    </lineage>
</organism>